<dbReference type="GO" id="GO:0000166">
    <property type="term" value="F:nucleotide binding"/>
    <property type="evidence" value="ECO:0007669"/>
    <property type="project" value="UniProtKB-KW"/>
</dbReference>
<dbReference type="CDD" id="cd14798">
    <property type="entry name" value="RX-CC_like"/>
    <property type="match status" value="1"/>
</dbReference>
<dbReference type="Gene3D" id="1.20.5.4130">
    <property type="match status" value="1"/>
</dbReference>
<dbReference type="InParanoid" id="B9T1T1"/>
<dbReference type="AlphaFoldDB" id="B9T1T1"/>
<dbReference type="STRING" id="3988.B9T1T1"/>
<evidence type="ECO:0000256" key="1">
    <source>
        <dbReference type="ARBA" id="ARBA00022737"/>
    </source>
</evidence>
<keyword evidence="6" id="KW-1185">Reference proteome</keyword>
<proteinExistence type="predicted"/>
<keyword evidence="2" id="KW-0547">Nucleotide-binding</keyword>
<keyword evidence="1" id="KW-0677">Repeat</keyword>
<dbReference type="Pfam" id="PF18052">
    <property type="entry name" value="Rx_N"/>
    <property type="match status" value="1"/>
</dbReference>
<dbReference type="PANTHER" id="PTHR19338:SF59">
    <property type="entry name" value="OS10G0162832 PROTEIN"/>
    <property type="match status" value="1"/>
</dbReference>
<organism evidence="5 6">
    <name type="scientific">Ricinus communis</name>
    <name type="common">Castor bean</name>
    <dbReference type="NCBI Taxonomy" id="3988"/>
    <lineage>
        <taxon>Eukaryota</taxon>
        <taxon>Viridiplantae</taxon>
        <taxon>Streptophyta</taxon>
        <taxon>Embryophyta</taxon>
        <taxon>Tracheophyta</taxon>
        <taxon>Spermatophyta</taxon>
        <taxon>Magnoliopsida</taxon>
        <taxon>eudicotyledons</taxon>
        <taxon>Gunneridae</taxon>
        <taxon>Pentapetalae</taxon>
        <taxon>rosids</taxon>
        <taxon>fabids</taxon>
        <taxon>Malpighiales</taxon>
        <taxon>Euphorbiaceae</taxon>
        <taxon>Acalyphoideae</taxon>
        <taxon>Acalypheae</taxon>
        <taxon>Ricinus</taxon>
    </lineage>
</organism>
<accession>B9T1T1</accession>
<dbReference type="InterPro" id="IPR041118">
    <property type="entry name" value="Rx_N"/>
</dbReference>
<sequence length="161" mass="18692">MADGAMNFLLDKITTILLQKASLLGDASDDIEEIKLELESITSFLRDAERRKEMSESVETWVRQVREVAYEAEDIIYEFMHHKSKEPLNNGFIGVIQDVINFPKNITTRHQISSKLQKIKVKVHQISERSKQCDFHRLDDVGRTRIVVGDRWQQYGRSSTL</sequence>
<gene>
    <name evidence="5" type="ORF">RCOM_0690850</name>
</gene>
<keyword evidence="3" id="KW-0611">Plant defense</keyword>
<reference evidence="6" key="1">
    <citation type="journal article" date="2010" name="Nat. Biotechnol.">
        <title>Draft genome sequence of the oilseed species Ricinus communis.</title>
        <authorList>
            <person name="Chan A.P."/>
            <person name="Crabtree J."/>
            <person name="Zhao Q."/>
            <person name="Lorenzi H."/>
            <person name="Orvis J."/>
            <person name="Puiu D."/>
            <person name="Melake-Berhan A."/>
            <person name="Jones K.M."/>
            <person name="Redman J."/>
            <person name="Chen G."/>
            <person name="Cahoon E.B."/>
            <person name="Gedil M."/>
            <person name="Stanke M."/>
            <person name="Haas B.J."/>
            <person name="Wortman J.R."/>
            <person name="Fraser-Liggett C.M."/>
            <person name="Ravel J."/>
            <person name="Rabinowicz P.D."/>
        </authorList>
    </citation>
    <scope>NUCLEOTIDE SEQUENCE [LARGE SCALE GENOMIC DNA]</scope>
    <source>
        <strain evidence="6">cv. Hale</strain>
    </source>
</reference>
<evidence type="ECO:0000313" key="5">
    <source>
        <dbReference type="EMBL" id="EEF30169.1"/>
    </source>
</evidence>
<feature type="domain" description="Disease resistance N-terminal" evidence="4">
    <location>
        <begin position="5"/>
        <end position="88"/>
    </location>
</feature>
<protein>
    <recommendedName>
        <fullName evidence="4">Disease resistance N-terminal domain-containing protein</fullName>
    </recommendedName>
</protein>
<evidence type="ECO:0000313" key="6">
    <source>
        <dbReference type="Proteomes" id="UP000008311"/>
    </source>
</evidence>
<dbReference type="GO" id="GO:0006952">
    <property type="term" value="P:defense response"/>
    <property type="evidence" value="ECO:0007669"/>
    <property type="project" value="UniProtKB-KW"/>
</dbReference>
<evidence type="ECO:0000256" key="3">
    <source>
        <dbReference type="ARBA" id="ARBA00022821"/>
    </source>
</evidence>
<name>B9T1T1_RICCO</name>
<dbReference type="EMBL" id="EQ974359">
    <property type="protein sequence ID" value="EEF30169.1"/>
    <property type="molecule type" value="Genomic_DNA"/>
</dbReference>
<dbReference type="InterPro" id="IPR038005">
    <property type="entry name" value="RX-like_CC"/>
</dbReference>
<evidence type="ECO:0000256" key="2">
    <source>
        <dbReference type="ARBA" id="ARBA00022741"/>
    </source>
</evidence>
<evidence type="ECO:0000259" key="4">
    <source>
        <dbReference type="Pfam" id="PF18052"/>
    </source>
</evidence>
<dbReference type="Proteomes" id="UP000008311">
    <property type="component" value="Unassembled WGS sequence"/>
</dbReference>
<dbReference type="PANTHER" id="PTHR19338">
    <property type="entry name" value="TRANSLOCASE OF INNER MITOCHONDRIAL MEMBRANE 13 HOMOLOG"/>
    <property type="match status" value="1"/>
</dbReference>
<dbReference type="eggNOG" id="KOG4658">
    <property type="taxonomic scope" value="Eukaryota"/>
</dbReference>